<dbReference type="RefSeq" id="WP_112883404.1">
    <property type="nucleotide sequence ID" value="NZ_QLUW01000003.1"/>
</dbReference>
<feature type="transmembrane region" description="Helical" evidence="7">
    <location>
        <begin position="88"/>
        <end position="109"/>
    </location>
</feature>
<dbReference type="InterPro" id="IPR020846">
    <property type="entry name" value="MFS_dom"/>
</dbReference>
<evidence type="ECO:0000313" key="9">
    <source>
        <dbReference type="EMBL" id="RAP75140.1"/>
    </source>
</evidence>
<evidence type="ECO:0000256" key="1">
    <source>
        <dbReference type="ARBA" id="ARBA00004651"/>
    </source>
</evidence>
<feature type="transmembrane region" description="Helical" evidence="7">
    <location>
        <begin position="296"/>
        <end position="315"/>
    </location>
</feature>
<gene>
    <name evidence="9" type="ORF">DL346_17300</name>
</gene>
<evidence type="ECO:0000256" key="4">
    <source>
        <dbReference type="ARBA" id="ARBA00022692"/>
    </source>
</evidence>
<evidence type="ECO:0000256" key="3">
    <source>
        <dbReference type="ARBA" id="ARBA00022475"/>
    </source>
</evidence>
<evidence type="ECO:0000313" key="10">
    <source>
        <dbReference type="Proteomes" id="UP000249260"/>
    </source>
</evidence>
<reference evidence="9 10" key="1">
    <citation type="submission" date="2018-06" db="EMBL/GenBank/DDBJ databases">
        <title>Paenibacillus montanisoli sp. nov., isolated from mountain area soil.</title>
        <authorList>
            <person name="Wu M."/>
        </authorList>
    </citation>
    <scope>NUCLEOTIDE SEQUENCE [LARGE SCALE GENOMIC DNA]</scope>
    <source>
        <strain evidence="9 10">RA17</strain>
    </source>
</reference>
<feature type="transmembrane region" description="Helical" evidence="7">
    <location>
        <begin position="21"/>
        <end position="44"/>
    </location>
</feature>
<feature type="transmembrane region" description="Helical" evidence="7">
    <location>
        <begin position="231"/>
        <end position="255"/>
    </location>
</feature>
<evidence type="ECO:0000256" key="7">
    <source>
        <dbReference type="SAM" id="Phobius"/>
    </source>
</evidence>
<name>A0A328TXI3_9BACL</name>
<dbReference type="PANTHER" id="PTHR43266:SF8">
    <property type="entry name" value="MACROLIDE-EFFLUX PROTEIN"/>
    <property type="match status" value="1"/>
</dbReference>
<dbReference type="Pfam" id="PF07690">
    <property type="entry name" value="MFS_1"/>
    <property type="match status" value="1"/>
</dbReference>
<comment type="subcellular location">
    <subcellularLocation>
        <location evidence="1">Cell membrane</location>
        <topology evidence="1">Multi-pass membrane protein</topology>
    </subcellularLocation>
</comment>
<dbReference type="GO" id="GO:0022857">
    <property type="term" value="F:transmembrane transporter activity"/>
    <property type="evidence" value="ECO:0007669"/>
    <property type="project" value="InterPro"/>
</dbReference>
<evidence type="ECO:0000256" key="6">
    <source>
        <dbReference type="ARBA" id="ARBA00023136"/>
    </source>
</evidence>
<dbReference type="SUPFAM" id="SSF103473">
    <property type="entry name" value="MFS general substrate transporter"/>
    <property type="match status" value="1"/>
</dbReference>
<keyword evidence="2" id="KW-0813">Transport</keyword>
<dbReference type="PROSITE" id="PS50850">
    <property type="entry name" value="MFS"/>
    <property type="match status" value="1"/>
</dbReference>
<keyword evidence="3" id="KW-1003">Cell membrane</keyword>
<evidence type="ECO:0000259" key="8">
    <source>
        <dbReference type="PROSITE" id="PS50850"/>
    </source>
</evidence>
<feature type="transmembrane region" description="Helical" evidence="7">
    <location>
        <begin position="386"/>
        <end position="406"/>
    </location>
</feature>
<feature type="transmembrane region" description="Helical" evidence="7">
    <location>
        <begin position="267"/>
        <end position="289"/>
    </location>
</feature>
<dbReference type="PANTHER" id="PTHR43266">
    <property type="entry name" value="MACROLIDE-EFFLUX PROTEIN"/>
    <property type="match status" value="1"/>
</dbReference>
<organism evidence="9 10">
    <name type="scientific">Paenibacillus montanisoli</name>
    <dbReference type="NCBI Taxonomy" id="2081970"/>
    <lineage>
        <taxon>Bacteria</taxon>
        <taxon>Bacillati</taxon>
        <taxon>Bacillota</taxon>
        <taxon>Bacilli</taxon>
        <taxon>Bacillales</taxon>
        <taxon>Paenibacillaceae</taxon>
        <taxon>Paenibacillus</taxon>
    </lineage>
</organism>
<keyword evidence="4 7" id="KW-0812">Transmembrane</keyword>
<keyword evidence="5 7" id="KW-1133">Transmembrane helix</keyword>
<dbReference type="InterPro" id="IPR036259">
    <property type="entry name" value="MFS_trans_sf"/>
</dbReference>
<evidence type="ECO:0000256" key="2">
    <source>
        <dbReference type="ARBA" id="ARBA00022448"/>
    </source>
</evidence>
<proteinExistence type="predicted"/>
<dbReference type="Proteomes" id="UP000249260">
    <property type="component" value="Unassembled WGS sequence"/>
</dbReference>
<evidence type="ECO:0000256" key="5">
    <source>
        <dbReference type="ARBA" id="ARBA00022989"/>
    </source>
</evidence>
<dbReference type="AlphaFoldDB" id="A0A328TXI3"/>
<feature type="domain" description="Major facilitator superfamily (MFS) profile" evidence="8">
    <location>
        <begin position="21"/>
        <end position="410"/>
    </location>
</feature>
<feature type="transmembrane region" description="Helical" evidence="7">
    <location>
        <begin position="321"/>
        <end position="340"/>
    </location>
</feature>
<keyword evidence="6 7" id="KW-0472">Membrane</keyword>
<keyword evidence="10" id="KW-1185">Reference proteome</keyword>
<dbReference type="OrthoDB" id="2942684at2"/>
<feature type="transmembrane region" description="Helical" evidence="7">
    <location>
        <begin position="115"/>
        <end position="137"/>
    </location>
</feature>
<dbReference type="GO" id="GO:0005886">
    <property type="term" value="C:plasma membrane"/>
    <property type="evidence" value="ECO:0007669"/>
    <property type="project" value="UniProtKB-SubCell"/>
</dbReference>
<sequence>MTSNQAAVPGNKPGSLLRNRFFQTIVMSNIFLQIGIWVRNFAILLYVTEQTNNDPIAVSLISVAEFSPIFLFAFIGGTFADRWKPKRTMIWCDLLSAASVAVVLAALVYESWAAVYFATFISAILSQFSAPSSMKLFKQHVPQEQLQGAMGIFQTLMALFMVAGPSLGTIVYQNFGIHVSIAIMGVASLLSALILFRIPQDEEAASPDETKQTTVMTEMVEGLRYVWRSRVLRTMCITFALAGLSGGIAHVMGLFVVTERLGKPKEFLQFMLMMSGFGMLVGGAAVAVIAKKMAPVKMLALALAVCAVGTLGVGYSTNVPFTLALQFMMGMIFPMIHISINTIMLKWSDAAFIGRVSGTLGPMYMGAMVVMMAITGPLKTVLPLTVIYTISAILMVAGTLSLVPLFKQQAPEKAEPAGLSA</sequence>
<feature type="transmembrane region" description="Helical" evidence="7">
    <location>
        <begin position="177"/>
        <end position="196"/>
    </location>
</feature>
<dbReference type="InterPro" id="IPR011701">
    <property type="entry name" value="MFS"/>
</dbReference>
<feature type="transmembrane region" description="Helical" evidence="7">
    <location>
        <begin position="56"/>
        <end position="76"/>
    </location>
</feature>
<dbReference type="EMBL" id="QLUW01000003">
    <property type="protein sequence ID" value="RAP75140.1"/>
    <property type="molecule type" value="Genomic_DNA"/>
</dbReference>
<comment type="caution">
    <text evidence="9">The sequence shown here is derived from an EMBL/GenBank/DDBJ whole genome shotgun (WGS) entry which is preliminary data.</text>
</comment>
<accession>A0A328TXI3</accession>
<feature type="transmembrane region" description="Helical" evidence="7">
    <location>
        <begin position="352"/>
        <end position="374"/>
    </location>
</feature>
<dbReference type="CDD" id="cd06173">
    <property type="entry name" value="MFS_MefA_like"/>
    <property type="match status" value="1"/>
</dbReference>
<dbReference type="Gene3D" id="1.20.1250.20">
    <property type="entry name" value="MFS general substrate transporter like domains"/>
    <property type="match status" value="1"/>
</dbReference>
<feature type="transmembrane region" description="Helical" evidence="7">
    <location>
        <begin position="149"/>
        <end position="171"/>
    </location>
</feature>
<protein>
    <submittedName>
        <fullName evidence="9">MFS transporter</fullName>
    </submittedName>
</protein>